<evidence type="ECO:0000313" key="2">
    <source>
        <dbReference type="EMBL" id="SVA93763.1"/>
    </source>
</evidence>
<feature type="compositionally biased region" description="Pro residues" evidence="1">
    <location>
        <begin position="54"/>
        <end position="67"/>
    </location>
</feature>
<protein>
    <submittedName>
        <fullName evidence="2">Uncharacterized protein</fullName>
    </submittedName>
</protein>
<dbReference type="EMBL" id="UINC01022990">
    <property type="protein sequence ID" value="SVA93763.1"/>
    <property type="molecule type" value="Genomic_DNA"/>
</dbReference>
<evidence type="ECO:0000256" key="1">
    <source>
        <dbReference type="SAM" id="MobiDB-lite"/>
    </source>
</evidence>
<name>A0A381ZYG0_9ZZZZ</name>
<proteinExistence type="predicted"/>
<feature type="region of interest" description="Disordered" evidence="1">
    <location>
        <begin position="51"/>
        <end position="76"/>
    </location>
</feature>
<accession>A0A381ZYG0</accession>
<gene>
    <name evidence="2" type="ORF">METZ01_LOCUS146617</name>
</gene>
<sequence>VHLPPLCAGGITAVAWAHLREGGLAIFPPPFCRAVGGWRYPELFTLGFFGGGQRPPPSGSPGFPSPSSPATATPSCSTAHAQIHLGMTIAIDLDEPHLKREGTLKDPLVPCKQGNNKQISRLLGRRKLLFTNGL</sequence>
<reference evidence="2" key="1">
    <citation type="submission" date="2018-05" db="EMBL/GenBank/DDBJ databases">
        <authorList>
            <person name="Lanie J.A."/>
            <person name="Ng W.-L."/>
            <person name="Kazmierczak K.M."/>
            <person name="Andrzejewski T.M."/>
            <person name="Davidsen T.M."/>
            <person name="Wayne K.J."/>
            <person name="Tettelin H."/>
            <person name="Glass J.I."/>
            <person name="Rusch D."/>
            <person name="Podicherti R."/>
            <person name="Tsui H.-C.T."/>
            <person name="Winkler M.E."/>
        </authorList>
    </citation>
    <scope>NUCLEOTIDE SEQUENCE</scope>
</reference>
<organism evidence="2">
    <name type="scientific">marine metagenome</name>
    <dbReference type="NCBI Taxonomy" id="408172"/>
    <lineage>
        <taxon>unclassified sequences</taxon>
        <taxon>metagenomes</taxon>
        <taxon>ecological metagenomes</taxon>
    </lineage>
</organism>
<dbReference type="AlphaFoldDB" id="A0A381ZYG0"/>
<feature type="non-terminal residue" evidence="2">
    <location>
        <position position="1"/>
    </location>
</feature>